<dbReference type="GeneID" id="87822015"/>
<dbReference type="GO" id="GO:0032049">
    <property type="term" value="P:cardiolipin biosynthetic process"/>
    <property type="evidence" value="ECO:0007669"/>
    <property type="project" value="TreeGrafter"/>
</dbReference>
<proteinExistence type="predicted"/>
<dbReference type="PANTHER" id="PTHR19288:SF25">
    <property type="entry name" value="PHOSPHATIDYLGLYCEROPHOSPHATASE GEP4, MITOCHONDRIAL"/>
    <property type="match status" value="1"/>
</dbReference>
<dbReference type="Proteomes" id="UP001302676">
    <property type="component" value="Unassembled WGS sequence"/>
</dbReference>
<dbReference type="InterPro" id="IPR027706">
    <property type="entry name" value="PGP_Pase"/>
</dbReference>
<sequence>MNLNLSASLNIFKLLAKPSLCLPHATVKTFDDLPVPLNKAFSPKSGKEADIRAVVLDKDDCFAIPDHSEVYEPYQTVKRRFQALRAAYPGRRLLIVSNTAGATSYDVDGKLAEATGTSTGVHVLAHAVKKPGCGEEIMSYFRQHPETGVTSPHQIAVVGDRLATDMMLANMMGSWGIWIRDGVVPLQKKSIFSRVERRLGPYLLAHGYLAPEPSSPFE</sequence>
<dbReference type="Gene3D" id="3.40.50.1000">
    <property type="entry name" value="HAD superfamily/HAD-like"/>
    <property type="match status" value="1"/>
</dbReference>
<dbReference type="NCBIfam" id="TIGR01668">
    <property type="entry name" value="YqeG_hyp_ppase"/>
    <property type="match status" value="1"/>
</dbReference>
<dbReference type="PANTHER" id="PTHR19288">
    <property type="entry name" value="4-NITROPHENYLPHOSPHATASE-RELATED"/>
    <property type="match status" value="1"/>
</dbReference>
<dbReference type="FunFam" id="3.40.50.1000:FF:000165">
    <property type="entry name" value="HAD superfamily phosphatase"/>
    <property type="match status" value="1"/>
</dbReference>
<evidence type="ECO:0000313" key="2">
    <source>
        <dbReference type="Proteomes" id="UP001302676"/>
    </source>
</evidence>
<reference evidence="1" key="2">
    <citation type="submission" date="2023-05" db="EMBL/GenBank/DDBJ databases">
        <authorList>
            <consortium name="Lawrence Berkeley National Laboratory"/>
            <person name="Steindorff A."/>
            <person name="Hensen N."/>
            <person name="Bonometti L."/>
            <person name="Westerberg I."/>
            <person name="Brannstrom I.O."/>
            <person name="Guillou S."/>
            <person name="Cros-Aarteil S."/>
            <person name="Calhoun S."/>
            <person name="Haridas S."/>
            <person name="Kuo A."/>
            <person name="Mondo S."/>
            <person name="Pangilinan J."/>
            <person name="Riley R."/>
            <person name="Labutti K."/>
            <person name="Andreopoulos B."/>
            <person name="Lipzen A."/>
            <person name="Chen C."/>
            <person name="Yanf M."/>
            <person name="Daum C."/>
            <person name="Ng V."/>
            <person name="Clum A."/>
            <person name="Ohm R."/>
            <person name="Martin F."/>
            <person name="Silar P."/>
            <person name="Natvig D."/>
            <person name="Lalanne C."/>
            <person name="Gautier V."/>
            <person name="Ament-Velasquez S.L."/>
            <person name="Kruys A."/>
            <person name="Hutchinson M.I."/>
            <person name="Powell A.J."/>
            <person name="Barry K."/>
            <person name="Miller A.N."/>
            <person name="Grigoriev I.V."/>
            <person name="Debuchy R."/>
            <person name="Gladieux P."/>
            <person name="Thoren M.H."/>
            <person name="Johannesson H."/>
        </authorList>
    </citation>
    <scope>NUCLEOTIDE SEQUENCE</scope>
    <source>
        <strain evidence="1">CBS 141.50</strain>
    </source>
</reference>
<dbReference type="AlphaFoldDB" id="A0AAN6V9K5"/>
<evidence type="ECO:0000313" key="1">
    <source>
        <dbReference type="EMBL" id="KAK4147252.1"/>
    </source>
</evidence>
<dbReference type="InterPro" id="IPR010021">
    <property type="entry name" value="PGPP1/Gep4"/>
</dbReference>
<dbReference type="SUPFAM" id="SSF56784">
    <property type="entry name" value="HAD-like"/>
    <property type="match status" value="1"/>
</dbReference>
<reference evidence="1" key="1">
    <citation type="journal article" date="2023" name="Mol. Phylogenet. Evol.">
        <title>Genome-scale phylogeny and comparative genomics of the fungal order Sordariales.</title>
        <authorList>
            <person name="Hensen N."/>
            <person name="Bonometti L."/>
            <person name="Westerberg I."/>
            <person name="Brannstrom I.O."/>
            <person name="Guillou S."/>
            <person name="Cros-Aarteil S."/>
            <person name="Calhoun S."/>
            <person name="Haridas S."/>
            <person name="Kuo A."/>
            <person name="Mondo S."/>
            <person name="Pangilinan J."/>
            <person name="Riley R."/>
            <person name="LaButti K."/>
            <person name="Andreopoulos B."/>
            <person name="Lipzen A."/>
            <person name="Chen C."/>
            <person name="Yan M."/>
            <person name="Daum C."/>
            <person name="Ng V."/>
            <person name="Clum A."/>
            <person name="Steindorff A."/>
            <person name="Ohm R.A."/>
            <person name="Martin F."/>
            <person name="Silar P."/>
            <person name="Natvig D.O."/>
            <person name="Lalanne C."/>
            <person name="Gautier V."/>
            <person name="Ament-Velasquez S.L."/>
            <person name="Kruys A."/>
            <person name="Hutchinson M.I."/>
            <person name="Powell A.J."/>
            <person name="Barry K."/>
            <person name="Miller A.N."/>
            <person name="Grigoriev I.V."/>
            <person name="Debuchy R."/>
            <person name="Gladieux P."/>
            <person name="Hiltunen Thoren M."/>
            <person name="Johannesson H."/>
        </authorList>
    </citation>
    <scope>NUCLEOTIDE SEQUENCE</scope>
    <source>
        <strain evidence="1">CBS 141.50</strain>
    </source>
</reference>
<organism evidence="1 2">
    <name type="scientific">Dichotomopilus funicola</name>
    <dbReference type="NCBI Taxonomy" id="1934379"/>
    <lineage>
        <taxon>Eukaryota</taxon>
        <taxon>Fungi</taxon>
        <taxon>Dikarya</taxon>
        <taxon>Ascomycota</taxon>
        <taxon>Pezizomycotina</taxon>
        <taxon>Sordariomycetes</taxon>
        <taxon>Sordariomycetidae</taxon>
        <taxon>Sordariales</taxon>
        <taxon>Chaetomiaceae</taxon>
        <taxon>Dichotomopilus</taxon>
    </lineage>
</organism>
<gene>
    <name evidence="1" type="ORF">C8A04DRAFT_9217</name>
</gene>
<dbReference type="InterPro" id="IPR036412">
    <property type="entry name" value="HAD-like_sf"/>
</dbReference>
<protein>
    <submittedName>
        <fullName evidence="1">Mitochondrial PGP phosphatase</fullName>
    </submittedName>
</protein>
<dbReference type="EMBL" id="MU853557">
    <property type="protein sequence ID" value="KAK4147252.1"/>
    <property type="molecule type" value="Genomic_DNA"/>
</dbReference>
<keyword evidence="2" id="KW-1185">Reference proteome</keyword>
<name>A0AAN6V9K5_9PEZI</name>
<dbReference type="RefSeq" id="XP_062640623.1">
    <property type="nucleotide sequence ID" value="XM_062785402.1"/>
</dbReference>
<dbReference type="InterPro" id="IPR023214">
    <property type="entry name" value="HAD_sf"/>
</dbReference>
<accession>A0AAN6V9K5</accession>
<dbReference type="Pfam" id="PF09419">
    <property type="entry name" value="PGP_phosphatase"/>
    <property type="match status" value="1"/>
</dbReference>
<dbReference type="GO" id="GO:0005739">
    <property type="term" value="C:mitochondrion"/>
    <property type="evidence" value="ECO:0007669"/>
    <property type="project" value="TreeGrafter"/>
</dbReference>
<comment type="caution">
    <text evidence="1">The sequence shown here is derived from an EMBL/GenBank/DDBJ whole genome shotgun (WGS) entry which is preliminary data.</text>
</comment>
<dbReference type="GO" id="GO:0008962">
    <property type="term" value="F:phosphatidylglycerophosphatase activity"/>
    <property type="evidence" value="ECO:0007669"/>
    <property type="project" value="InterPro"/>
</dbReference>